<dbReference type="InterPro" id="IPR003594">
    <property type="entry name" value="HATPase_dom"/>
</dbReference>
<proteinExistence type="predicted"/>
<dbReference type="Gene3D" id="3.30.565.10">
    <property type="entry name" value="Histidine kinase-like ATPase, C-terminal domain"/>
    <property type="match status" value="1"/>
</dbReference>
<dbReference type="CDD" id="cd16917">
    <property type="entry name" value="HATPase_UhpB-NarQ-NarX-like"/>
    <property type="match status" value="1"/>
</dbReference>
<evidence type="ECO:0000259" key="11">
    <source>
        <dbReference type="Pfam" id="PF07730"/>
    </source>
</evidence>
<keyword evidence="4" id="KW-0808">Transferase</keyword>
<gene>
    <name evidence="12" type="ORF">Prubr_06390</name>
</gene>
<dbReference type="GO" id="GO:0016020">
    <property type="term" value="C:membrane"/>
    <property type="evidence" value="ECO:0007669"/>
    <property type="project" value="InterPro"/>
</dbReference>
<protein>
    <recommendedName>
        <fullName evidence="2">histidine kinase</fullName>
        <ecNumber evidence="2">2.7.13.3</ecNumber>
    </recommendedName>
</protein>
<evidence type="ECO:0000256" key="4">
    <source>
        <dbReference type="ARBA" id="ARBA00022679"/>
    </source>
</evidence>
<evidence type="ECO:0000256" key="6">
    <source>
        <dbReference type="ARBA" id="ARBA00022777"/>
    </source>
</evidence>
<feature type="transmembrane region" description="Helical" evidence="9">
    <location>
        <begin position="6"/>
        <end position="28"/>
    </location>
</feature>
<keyword evidence="7" id="KW-0067">ATP-binding</keyword>
<feature type="transmembrane region" description="Helical" evidence="9">
    <location>
        <begin position="400"/>
        <end position="421"/>
    </location>
</feature>
<dbReference type="GO" id="GO:0046983">
    <property type="term" value="F:protein dimerization activity"/>
    <property type="evidence" value="ECO:0007669"/>
    <property type="project" value="InterPro"/>
</dbReference>
<evidence type="ECO:0000256" key="8">
    <source>
        <dbReference type="ARBA" id="ARBA00023012"/>
    </source>
</evidence>
<feature type="transmembrane region" description="Helical" evidence="9">
    <location>
        <begin position="103"/>
        <end position="123"/>
    </location>
</feature>
<evidence type="ECO:0000313" key="13">
    <source>
        <dbReference type="Proteomes" id="UP000680866"/>
    </source>
</evidence>
<keyword evidence="9" id="KW-0812">Transmembrane</keyword>
<dbReference type="Pfam" id="PF07730">
    <property type="entry name" value="HisKA_3"/>
    <property type="match status" value="1"/>
</dbReference>
<keyword evidence="9" id="KW-0472">Membrane</keyword>
<dbReference type="GO" id="GO:0000155">
    <property type="term" value="F:phosphorelay sensor kinase activity"/>
    <property type="evidence" value="ECO:0007669"/>
    <property type="project" value="InterPro"/>
</dbReference>
<accession>A0A810MWB1</accession>
<evidence type="ECO:0000256" key="2">
    <source>
        <dbReference type="ARBA" id="ARBA00012438"/>
    </source>
</evidence>
<evidence type="ECO:0000256" key="9">
    <source>
        <dbReference type="SAM" id="Phobius"/>
    </source>
</evidence>
<dbReference type="Gene3D" id="1.20.5.1930">
    <property type="match status" value="1"/>
</dbReference>
<dbReference type="SUPFAM" id="SSF55874">
    <property type="entry name" value="ATPase domain of HSP90 chaperone/DNA topoisomerase II/histidine kinase"/>
    <property type="match status" value="1"/>
</dbReference>
<keyword evidence="9" id="KW-1133">Transmembrane helix</keyword>
<keyword evidence="8" id="KW-0902">Two-component regulatory system</keyword>
<dbReference type="AlphaFoldDB" id="A0A810MWB1"/>
<comment type="catalytic activity">
    <reaction evidence="1">
        <text>ATP + protein L-histidine = ADP + protein N-phospho-L-histidine.</text>
        <dbReference type="EC" id="2.7.13.3"/>
    </reaction>
</comment>
<dbReference type="InterPro" id="IPR050482">
    <property type="entry name" value="Sensor_HK_TwoCompSys"/>
</dbReference>
<evidence type="ECO:0000256" key="5">
    <source>
        <dbReference type="ARBA" id="ARBA00022741"/>
    </source>
</evidence>
<organism evidence="12 13">
    <name type="scientific">Polymorphospora rubra</name>
    <dbReference type="NCBI Taxonomy" id="338584"/>
    <lineage>
        <taxon>Bacteria</taxon>
        <taxon>Bacillati</taxon>
        <taxon>Actinomycetota</taxon>
        <taxon>Actinomycetes</taxon>
        <taxon>Micromonosporales</taxon>
        <taxon>Micromonosporaceae</taxon>
        <taxon>Polymorphospora</taxon>
    </lineage>
</organism>
<feature type="domain" description="Histidine kinase/HSP90-like ATPase" evidence="10">
    <location>
        <begin position="286"/>
        <end position="372"/>
    </location>
</feature>
<feature type="transmembrane region" description="Helical" evidence="9">
    <location>
        <begin position="540"/>
        <end position="564"/>
    </location>
</feature>
<dbReference type="PANTHER" id="PTHR24421">
    <property type="entry name" value="NITRATE/NITRITE SENSOR PROTEIN NARX-RELATED"/>
    <property type="match status" value="1"/>
</dbReference>
<evidence type="ECO:0000256" key="1">
    <source>
        <dbReference type="ARBA" id="ARBA00000085"/>
    </source>
</evidence>
<reference evidence="12" key="1">
    <citation type="submission" date="2020-08" db="EMBL/GenBank/DDBJ databases">
        <title>Whole genome shotgun sequence of Polymorphospora rubra NBRC 101157.</title>
        <authorList>
            <person name="Komaki H."/>
            <person name="Tamura T."/>
        </authorList>
    </citation>
    <scope>NUCLEOTIDE SEQUENCE</scope>
    <source>
        <strain evidence="12">NBRC 101157</strain>
    </source>
</reference>
<evidence type="ECO:0000256" key="3">
    <source>
        <dbReference type="ARBA" id="ARBA00022553"/>
    </source>
</evidence>
<dbReference type="KEGG" id="pry:Prubr_06390"/>
<dbReference type="EC" id="2.7.13.3" evidence="2"/>
<feature type="transmembrane region" description="Helical" evidence="9">
    <location>
        <begin position="455"/>
        <end position="474"/>
    </location>
</feature>
<keyword evidence="5" id="KW-0547">Nucleotide-binding</keyword>
<dbReference type="InterPro" id="IPR011712">
    <property type="entry name" value="Sig_transdc_His_kin_sub3_dim/P"/>
</dbReference>
<dbReference type="Proteomes" id="UP000680866">
    <property type="component" value="Chromosome"/>
</dbReference>
<keyword evidence="13" id="KW-1185">Reference proteome</keyword>
<evidence type="ECO:0000256" key="7">
    <source>
        <dbReference type="ARBA" id="ARBA00022840"/>
    </source>
</evidence>
<name>A0A810MWB1_9ACTN</name>
<feature type="transmembrane region" description="Helical" evidence="9">
    <location>
        <begin position="129"/>
        <end position="147"/>
    </location>
</feature>
<dbReference type="GO" id="GO:0005524">
    <property type="term" value="F:ATP binding"/>
    <property type="evidence" value="ECO:0007669"/>
    <property type="project" value="UniProtKB-KW"/>
</dbReference>
<dbReference type="EMBL" id="AP023359">
    <property type="protein sequence ID" value="BCJ63618.1"/>
    <property type="molecule type" value="Genomic_DNA"/>
</dbReference>
<feature type="transmembrane region" description="Helical" evidence="9">
    <location>
        <begin position="506"/>
        <end position="528"/>
    </location>
</feature>
<feature type="transmembrane region" description="Helical" evidence="9">
    <location>
        <begin position="427"/>
        <end position="448"/>
    </location>
</feature>
<feature type="transmembrane region" description="Helical" evidence="9">
    <location>
        <begin position="480"/>
        <end position="499"/>
    </location>
</feature>
<feature type="domain" description="Signal transduction histidine kinase subgroup 3 dimerisation and phosphoacceptor" evidence="11">
    <location>
        <begin position="178"/>
        <end position="244"/>
    </location>
</feature>
<dbReference type="Pfam" id="PF02518">
    <property type="entry name" value="HATPase_c"/>
    <property type="match status" value="1"/>
</dbReference>
<dbReference type="InterPro" id="IPR036890">
    <property type="entry name" value="HATPase_C_sf"/>
</dbReference>
<sequence>MRVFRSWLTPLLLVTAQLAVWPGAALLAGQRPDRVSVAAGVVATALVAVALNWRDRAPVRVLATVSTVAKLGYLATSPEALIGLAIAEMVALHAVAARRPARIALAATAAVILMEAVLTVGLYETGRGYVGGLLFSVTLYLLAAGLGRGRRRWHAARADAAELLAQAEAEQRRAAGMERERLARELHDVSAHHLTSIVVTVTAAERLADRRPELAAEALEFSARTARETLTALHRLVAVMRTTDQAGPGGLDERLGELTDGFRRLGQPITLDVAPVDAGSAVAEAAYGIAREALTNTLRHAPGGAVRVCLTVADDALVLVVDDEGATVRPSAGGLGSGRGILGMRERAAALGGTCEAGARGDGWRVRAVLPVAGGPEGSSSAGAEPGSARAGWWWRGPRALDSAVALATVVPLAGGLLAGWEGPPVLAPATTVLLALLMILHAVPLLWRRDRPWLVLLAVVGSAALWPAAALYTRLPGDAVWVLLSTVGPEFAAVYSVAAYGRPRWATWLAAPAAAAGFGVALVATAAADGRLAGEPATLAVGGAMAATLAAVLLVALGAVWAAGFTVRVRRDRTVARERDAVAEVTARAVEASRAERARISAGLRAAVLEHAQGVLTAAERDRLDEVAVEARASLAAMRELLGSLRAAESARPQPER</sequence>
<evidence type="ECO:0000313" key="12">
    <source>
        <dbReference type="EMBL" id="BCJ63618.1"/>
    </source>
</evidence>
<evidence type="ECO:0000259" key="10">
    <source>
        <dbReference type="Pfam" id="PF02518"/>
    </source>
</evidence>
<keyword evidence="3" id="KW-0597">Phosphoprotein</keyword>
<dbReference type="PANTHER" id="PTHR24421:SF10">
    <property type="entry name" value="NITRATE_NITRITE SENSOR PROTEIN NARQ"/>
    <property type="match status" value="1"/>
</dbReference>
<feature type="transmembrane region" description="Helical" evidence="9">
    <location>
        <begin position="35"/>
        <end position="53"/>
    </location>
</feature>
<keyword evidence="6" id="KW-0418">Kinase</keyword>
<dbReference type="RefSeq" id="WP_212821433.1">
    <property type="nucleotide sequence ID" value="NZ_AP023359.1"/>
</dbReference>